<evidence type="ECO:0000259" key="2">
    <source>
        <dbReference type="Pfam" id="PF09835"/>
    </source>
</evidence>
<keyword evidence="1" id="KW-0812">Transmembrane</keyword>
<dbReference type="PANTHER" id="PTHR40547:SF1">
    <property type="entry name" value="SLL0298 PROTEIN"/>
    <property type="match status" value="1"/>
</dbReference>
<proteinExistence type="predicted"/>
<dbReference type="STRING" id="254161.SAMN05216256_11859"/>
<feature type="domain" description="DUF2062" evidence="2">
    <location>
        <begin position="23"/>
        <end position="164"/>
    </location>
</feature>
<keyword evidence="4" id="KW-1185">Reference proteome</keyword>
<dbReference type="OrthoDB" id="9786029at2"/>
<evidence type="ECO:0000313" key="4">
    <source>
        <dbReference type="Proteomes" id="UP000242847"/>
    </source>
</evidence>
<dbReference type="AlphaFoldDB" id="A0A1S8DGR0"/>
<organism evidence="3 4">
    <name type="scientific">Halopseudomonas pachastrellae</name>
    <dbReference type="NCBI Taxonomy" id="254161"/>
    <lineage>
        <taxon>Bacteria</taxon>
        <taxon>Pseudomonadati</taxon>
        <taxon>Pseudomonadota</taxon>
        <taxon>Gammaproteobacteria</taxon>
        <taxon>Pseudomonadales</taxon>
        <taxon>Pseudomonadaceae</taxon>
        <taxon>Halopseudomonas</taxon>
    </lineage>
</organism>
<dbReference type="PANTHER" id="PTHR40547">
    <property type="entry name" value="SLL0298 PROTEIN"/>
    <property type="match status" value="1"/>
</dbReference>
<feature type="transmembrane region" description="Helical" evidence="1">
    <location>
        <begin position="132"/>
        <end position="159"/>
    </location>
</feature>
<evidence type="ECO:0000313" key="3">
    <source>
        <dbReference type="EMBL" id="ONM44625.1"/>
    </source>
</evidence>
<dbReference type="GO" id="GO:0005524">
    <property type="term" value="F:ATP binding"/>
    <property type="evidence" value="ECO:0007669"/>
    <property type="project" value="UniProtKB-KW"/>
</dbReference>
<name>A0A1S8DGR0_9GAMM</name>
<accession>A0A1S8DGR0</accession>
<evidence type="ECO:0000256" key="1">
    <source>
        <dbReference type="SAM" id="Phobius"/>
    </source>
</evidence>
<protein>
    <submittedName>
        <fullName evidence="3">ATP-binding protein</fullName>
    </submittedName>
</protein>
<keyword evidence="3" id="KW-0067">ATP-binding</keyword>
<keyword evidence="1" id="KW-0472">Membrane</keyword>
<feature type="transmembrane region" description="Helical" evidence="1">
    <location>
        <begin position="47"/>
        <end position="71"/>
    </location>
</feature>
<keyword evidence="3" id="KW-0547">Nucleotide-binding</keyword>
<dbReference type="Pfam" id="PF09835">
    <property type="entry name" value="DUF2062"/>
    <property type="match status" value="1"/>
</dbReference>
<gene>
    <name evidence="3" type="ORF">BXT89_06700</name>
</gene>
<dbReference type="RefSeq" id="WP_083725943.1">
    <property type="nucleotide sequence ID" value="NZ_FOUD01000018.1"/>
</dbReference>
<keyword evidence="1" id="KW-1133">Transmembrane helix</keyword>
<dbReference type="EMBL" id="MUBC01000011">
    <property type="protein sequence ID" value="ONM44625.1"/>
    <property type="molecule type" value="Genomic_DNA"/>
</dbReference>
<dbReference type="InterPro" id="IPR018639">
    <property type="entry name" value="DUF2062"/>
</dbReference>
<reference evidence="3 4" key="1">
    <citation type="submission" date="2017-01" db="EMBL/GenBank/DDBJ databases">
        <title>Draft genome sequence of Pseudomonas pachastrellae type strain CCUG 46540T from a deep sea.</title>
        <authorList>
            <person name="Gomila M."/>
            <person name="Mulet M."/>
            <person name="Lalucat J."/>
            <person name="Garcia-Valdes E."/>
        </authorList>
    </citation>
    <scope>NUCLEOTIDE SEQUENCE [LARGE SCALE GENOMIC DNA]</scope>
    <source>
        <strain evidence="3 4">CCUG 46540</strain>
    </source>
</reference>
<comment type="caution">
    <text evidence="3">The sequence shown here is derived from an EMBL/GenBank/DDBJ whole genome shotgun (WGS) entry which is preliminary data.</text>
</comment>
<dbReference type="Proteomes" id="UP000242847">
    <property type="component" value="Unassembled WGS sequence"/>
</dbReference>
<sequence>MPRRFLKRMMPHPDRIKGSKSLQFMGNLLHDPNLWHLNRHSVSRAMAVGLFVAFLPIPMQMAVAAAVAIVARSNLPISVSLVWLTNPVTMPPIFFAQYKVGTLLLGAPERSMPMELSFTWLMSELQHIWQPLLLGSLIVGTVIAGLGYVLTLLYWRIWVSRNWQRRKLRRRRQSPE</sequence>